<comment type="similarity">
    <text evidence="2">Belongs to the MYB-CC family.</text>
</comment>
<dbReference type="SUPFAM" id="SSF46689">
    <property type="entry name" value="Homeodomain-like"/>
    <property type="match status" value="1"/>
</dbReference>
<evidence type="ECO:0000256" key="4">
    <source>
        <dbReference type="ARBA" id="ARBA00023054"/>
    </source>
</evidence>
<dbReference type="InterPro" id="IPR006447">
    <property type="entry name" value="Myb_dom_plants"/>
</dbReference>
<keyword evidence="4" id="KW-0175">Coiled coil</keyword>
<sequence>MEANPALSIERPGARKLSSVLPTPLVAAYPKFSSSPQISVERNFTQHSPSVVSPVSSNSGVVGHLFSSSSGFSSDHHFSSSQQQENHSRQSIFISQSPNSGKSVILPPVDSGVLKSTASSHFCKENNDSWCTDTLPDFLDFPESTTIQNIQLNGSNNGDIAIPTENLSKRNDWQDWADQLITDNDALASDWNDILADANTADPEPKVTYQMSKQATNSLAPQPYISQQLQGTPVEICNSAGQSSSANGAPAKQRMRWTPELHEAFVEAINKLGGSERATPKGVLKLMKVEGLTIYHVKSHLQKYRTARYRPETTEESSERKPISLEELSTLDLKSGIEITEALRLQVEVQKRLHEQLEIQRNLQLRIEEQGKYLQMMFEKQCKSGMDFLKGDSSTSENPLKELTDAVQADNKETGVELADIATASGEKQIAPEAGALENPVASVVAGGTSELPPAKRVKVHG</sequence>
<dbReference type="EMBL" id="JBJXBP010000005">
    <property type="protein sequence ID" value="KAL3828084.1"/>
    <property type="molecule type" value="Genomic_DNA"/>
</dbReference>
<keyword evidence="9" id="KW-1185">Reference proteome</keyword>
<keyword evidence="6" id="KW-0539">Nucleus</keyword>
<keyword evidence="3" id="KW-0805">Transcription regulation</keyword>
<gene>
    <name evidence="8" type="ORF">ACJIZ3_016886</name>
</gene>
<accession>A0ABD3SU23</accession>
<evidence type="ECO:0000256" key="3">
    <source>
        <dbReference type="ARBA" id="ARBA00023015"/>
    </source>
</evidence>
<dbReference type="FunFam" id="1.10.10.60:FF:000002">
    <property type="entry name" value="Myb family transcription factor"/>
    <property type="match status" value="1"/>
</dbReference>
<dbReference type="Proteomes" id="UP001634393">
    <property type="component" value="Unassembled WGS sequence"/>
</dbReference>
<dbReference type="InterPro" id="IPR025756">
    <property type="entry name" value="Myb_CC_LHEQLE"/>
</dbReference>
<dbReference type="AlphaFoldDB" id="A0ABD3SU23"/>
<name>A0ABD3SU23_9LAMI</name>
<dbReference type="GO" id="GO:0005634">
    <property type="term" value="C:nucleus"/>
    <property type="evidence" value="ECO:0007669"/>
    <property type="project" value="UniProtKB-SubCell"/>
</dbReference>
<evidence type="ECO:0000256" key="5">
    <source>
        <dbReference type="ARBA" id="ARBA00023163"/>
    </source>
</evidence>
<dbReference type="Pfam" id="PF00249">
    <property type="entry name" value="Myb_DNA-binding"/>
    <property type="match status" value="1"/>
</dbReference>
<dbReference type="PANTHER" id="PTHR31499:SF80">
    <property type="entry name" value="HTH MYB-TYPE DOMAIN-CONTAINING PROTEIN"/>
    <property type="match status" value="1"/>
</dbReference>
<dbReference type="InterPro" id="IPR001005">
    <property type="entry name" value="SANT/Myb"/>
</dbReference>
<reference evidence="8 9" key="1">
    <citation type="submission" date="2024-12" db="EMBL/GenBank/DDBJ databases">
        <title>The unique morphological basis and parallel evolutionary history of personate flowers in Penstemon.</title>
        <authorList>
            <person name="Depatie T.H."/>
            <person name="Wessinger C.A."/>
        </authorList>
    </citation>
    <scope>NUCLEOTIDE SEQUENCE [LARGE SCALE GENOMIC DNA]</scope>
    <source>
        <strain evidence="8">WTNN_2</strain>
        <tissue evidence="8">Leaf</tissue>
    </source>
</reference>
<evidence type="ECO:0000313" key="9">
    <source>
        <dbReference type="Proteomes" id="UP001634393"/>
    </source>
</evidence>
<organism evidence="8 9">
    <name type="scientific">Penstemon smallii</name>
    <dbReference type="NCBI Taxonomy" id="265156"/>
    <lineage>
        <taxon>Eukaryota</taxon>
        <taxon>Viridiplantae</taxon>
        <taxon>Streptophyta</taxon>
        <taxon>Embryophyta</taxon>
        <taxon>Tracheophyta</taxon>
        <taxon>Spermatophyta</taxon>
        <taxon>Magnoliopsida</taxon>
        <taxon>eudicotyledons</taxon>
        <taxon>Gunneridae</taxon>
        <taxon>Pentapetalae</taxon>
        <taxon>asterids</taxon>
        <taxon>lamiids</taxon>
        <taxon>Lamiales</taxon>
        <taxon>Plantaginaceae</taxon>
        <taxon>Cheloneae</taxon>
        <taxon>Penstemon</taxon>
    </lineage>
</organism>
<feature type="domain" description="HTH myb-type" evidence="7">
    <location>
        <begin position="249"/>
        <end position="309"/>
    </location>
</feature>
<comment type="caution">
    <text evidence="8">The sequence shown here is derived from an EMBL/GenBank/DDBJ whole genome shotgun (WGS) entry which is preliminary data.</text>
</comment>
<evidence type="ECO:0000256" key="1">
    <source>
        <dbReference type="ARBA" id="ARBA00004123"/>
    </source>
</evidence>
<protein>
    <recommendedName>
        <fullName evidence="7">HTH myb-type domain-containing protein</fullName>
    </recommendedName>
</protein>
<dbReference type="NCBIfam" id="TIGR01557">
    <property type="entry name" value="myb_SHAQKYF"/>
    <property type="match status" value="1"/>
</dbReference>
<comment type="subcellular location">
    <subcellularLocation>
        <location evidence="1">Nucleus</location>
    </subcellularLocation>
</comment>
<evidence type="ECO:0000256" key="6">
    <source>
        <dbReference type="ARBA" id="ARBA00023242"/>
    </source>
</evidence>
<dbReference type="InterPro" id="IPR017930">
    <property type="entry name" value="Myb_dom"/>
</dbReference>
<proteinExistence type="inferred from homology"/>
<dbReference type="PROSITE" id="PS51294">
    <property type="entry name" value="HTH_MYB"/>
    <property type="match status" value="1"/>
</dbReference>
<dbReference type="InterPro" id="IPR046955">
    <property type="entry name" value="PHR1-like"/>
</dbReference>
<dbReference type="Gene3D" id="1.10.10.60">
    <property type="entry name" value="Homeodomain-like"/>
    <property type="match status" value="1"/>
</dbReference>
<dbReference type="Pfam" id="PF14379">
    <property type="entry name" value="Myb_CC_LHEQLE"/>
    <property type="match status" value="1"/>
</dbReference>
<evidence type="ECO:0000313" key="8">
    <source>
        <dbReference type="EMBL" id="KAL3828084.1"/>
    </source>
</evidence>
<dbReference type="InterPro" id="IPR009057">
    <property type="entry name" value="Homeodomain-like_sf"/>
</dbReference>
<keyword evidence="5" id="KW-0804">Transcription</keyword>
<evidence type="ECO:0000256" key="2">
    <source>
        <dbReference type="ARBA" id="ARBA00006783"/>
    </source>
</evidence>
<dbReference type="PANTHER" id="PTHR31499">
    <property type="entry name" value="MYB FAMILY TRANSCRIPTION FACTOR PHL11"/>
    <property type="match status" value="1"/>
</dbReference>
<evidence type="ECO:0000259" key="7">
    <source>
        <dbReference type="PROSITE" id="PS51294"/>
    </source>
</evidence>